<dbReference type="OrthoDB" id="798713at2"/>
<keyword evidence="1" id="KW-0472">Membrane</keyword>
<dbReference type="RefSeq" id="WP_119408221.1">
    <property type="nucleotide sequence ID" value="NZ_CP032869.1"/>
</dbReference>
<keyword evidence="3" id="KW-1185">Reference proteome</keyword>
<keyword evidence="1" id="KW-0812">Transmembrane</keyword>
<dbReference type="EMBL" id="CP032869">
    <property type="protein sequence ID" value="AYL94503.1"/>
    <property type="molecule type" value="Genomic_DNA"/>
</dbReference>
<organism evidence="2 3">
    <name type="scientific">Mucilaginibacter celer</name>
    <dbReference type="NCBI Taxonomy" id="2305508"/>
    <lineage>
        <taxon>Bacteria</taxon>
        <taxon>Pseudomonadati</taxon>
        <taxon>Bacteroidota</taxon>
        <taxon>Sphingobacteriia</taxon>
        <taxon>Sphingobacteriales</taxon>
        <taxon>Sphingobacteriaceae</taxon>
        <taxon>Mucilaginibacter</taxon>
    </lineage>
</organism>
<reference evidence="2 3" key="1">
    <citation type="submission" date="2018-10" db="EMBL/GenBank/DDBJ databases">
        <title>Genome sequencing of Mucilaginibacter sp. HYN0043.</title>
        <authorList>
            <person name="Kim M."/>
            <person name="Yi H."/>
        </authorList>
    </citation>
    <scope>NUCLEOTIDE SEQUENCE [LARGE SCALE GENOMIC DNA]</scope>
    <source>
        <strain evidence="2 3">HYN0043</strain>
    </source>
</reference>
<gene>
    <name evidence="2" type="ORF">HYN43_003945</name>
</gene>
<proteinExistence type="predicted"/>
<dbReference type="KEGG" id="muh:HYN43_003945"/>
<protein>
    <submittedName>
        <fullName evidence="2">Uncharacterized protein</fullName>
    </submittedName>
</protein>
<dbReference type="AlphaFoldDB" id="A0A494VT28"/>
<evidence type="ECO:0000313" key="2">
    <source>
        <dbReference type="EMBL" id="AYL94503.1"/>
    </source>
</evidence>
<dbReference type="Proteomes" id="UP000270046">
    <property type="component" value="Chromosome"/>
</dbReference>
<sequence length="138" mass="15247">MKKLISFPVAFLVSVLMFIITGLFITLNTGLMQPLLPARFFMVALEAVCALKFALLIIMLMPNKPALIQVAWGFLLADVLAILLCVTLSGSLTMPVSIFIVQAMFIIYHMARQGRLWIYKSDNATSIGIENELITPGI</sequence>
<evidence type="ECO:0000313" key="3">
    <source>
        <dbReference type="Proteomes" id="UP000270046"/>
    </source>
</evidence>
<name>A0A494VT28_9SPHI</name>
<accession>A0A494VT28</accession>
<keyword evidence="1" id="KW-1133">Transmembrane helix</keyword>
<evidence type="ECO:0000256" key="1">
    <source>
        <dbReference type="SAM" id="Phobius"/>
    </source>
</evidence>
<feature type="transmembrane region" description="Helical" evidence="1">
    <location>
        <begin position="7"/>
        <end position="27"/>
    </location>
</feature>
<feature type="transmembrane region" description="Helical" evidence="1">
    <location>
        <begin position="39"/>
        <end position="60"/>
    </location>
</feature>